<geneLocation type="plasmid" evidence="3">
    <name>pcc2</name>
</geneLocation>
<dbReference type="KEGG" id="elux:BTN50_1791"/>
<evidence type="ECO:0000313" key="2">
    <source>
        <dbReference type="EMBL" id="ATF10218.1"/>
    </source>
</evidence>
<keyword evidence="3" id="KW-1185">Reference proteome</keyword>
<feature type="compositionally biased region" description="Basic residues" evidence="1">
    <location>
        <begin position="37"/>
        <end position="54"/>
    </location>
</feature>
<organism evidence="2 3">
    <name type="scientific">Candidatus Enterovibrio altilux</name>
    <dbReference type="NCBI Taxonomy" id="1927128"/>
    <lineage>
        <taxon>Bacteria</taxon>
        <taxon>Pseudomonadati</taxon>
        <taxon>Pseudomonadota</taxon>
        <taxon>Gammaproteobacteria</taxon>
        <taxon>Vibrionales</taxon>
        <taxon>Vibrionaceae</taxon>
        <taxon>Enterovibrio</taxon>
    </lineage>
</organism>
<evidence type="ECO:0000313" key="3">
    <source>
        <dbReference type="Proteomes" id="UP000218160"/>
    </source>
</evidence>
<accession>A0A291BB30</accession>
<protein>
    <submittedName>
        <fullName evidence="2">Uncharacterized protein</fullName>
    </submittedName>
</protein>
<dbReference type="AlphaFoldDB" id="A0A291BB30"/>
<reference evidence="3" key="1">
    <citation type="submission" date="2017-04" db="EMBL/GenBank/DDBJ databases">
        <title>Genome evolution of the luminous symbionts of deep sea anglerfish.</title>
        <authorList>
            <person name="Hendry T.A."/>
        </authorList>
    </citation>
    <scope>NUCLEOTIDE SEQUENCE [LARGE SCALE GENOMIC DNA]</scope>
    <source>
        <plasmid evidence="3">pcc2</plasmid>
    </source>
</reference>
<dbReference type="RefSeq" id="WP_151897962.1">
    <property type="nucleotide sequence ID" value="NZ_CP020662.1"/>
</dbReference>
<name>A0A291BB30_9GAMM</name>
<keyword evidence="2" id="KW-0614">Plasmid</keyword>
<proteinExistence type="predicted"/>
<dbReference type="EMBL" id="CP020662">
    <property type="protein sequence ID" value="ATF10218.1"/>
    <property type="molecule type" value="Genomic_DNA"/>
</dbReference>
<evidence type="ECO:0000256" key="1">
    <source>
        <dbReference type="SAM" id="MobiDB-lite"/>
    </source>
</evidence>
<gene>
    <name evidence="2" type="ORF">BTN50_1791</name>
</gene>
<feature type="region of interest" description="Disordered" evidence="1">
    <location>
        <begin position="28"/>
        <end position="72"/>
    </location>
</feature>
<sequence>MKTEEIDTASSCAVEPELSKLKQGFQRKAQNFPNRKSCSKRNSKKVDKHVRKNGGYKSRVNFDSVPMIQQED</sequence>
<dbReference type="Proteomes" id="UP000218160">
    <property type="component" value="Plasmid pCC2"/>
</dbReference>